<feature type="compositionally biased region" description="Basic and acidic residues" evidence="1">
    <location>
        <begin position="234"/>
        <end position="253"/>
    </location>
</feature>
<dbReference type="AlphaFoldDB" id="A0A8X6FXT9"/>
<dbReference type="Proteomes" id="UP000887116">
    <property type="component" value="Unassembled WGS sequence"/>
</dbReference>
<feature type="region of interest" description="Disordered" evidence="1">
    <location>
        <begin position="200"/>
        <end position="269"/>
    </location>
</feature>
<protein>
    <submittedName>
        <fullName evidence="2">Uncharacterized protein</fullName>
    </submittedName>
</protein>
<evidence type="ECO:0000313" key="2">
    <source>
        <dbReference type="EMBL" id="GFQ69613.1"/>
    </source>
</evidence>
<organism evidence="2 3">
    <name type="scientific">Trichonephila clavata</name>
    <name type="common">Joro spider</name>
    <name type="synonym">Nephila clavata</name>
    <dbReference type="NCBI Taxonomy" id="2740835"/>
    <lineage>
        <taxon>Eukaryota</taxon>
        <taxon>Metazoa</taxon>
        <taxon>Ecdysozoa</taxon>
        <taxon>Arthropoda</taxon>
        <taxon>Chelicerata</taxon>
        <taxon>Arachnida</taxon>
        <taxon>Araneae</taxon>
        <taxon>Araneomorphae</taxon>
        <taxon>Entelegynae</taxon>
        <taxon>Araneoidea</taxon>
        <taxon>Nephilidae</taxon>
        <taxon>Trichonephila</taxon>
    </lineage>
</organism>
<dbReference type="OrthoDB" id="10395043at2759"/>
<proteinExistence type="predicted"/>
<dbReference type="EMBL" id="BMAO01010809">
    <property type="protein sequence ID" value="GFQ69613.1"/>
    <property type="molecule type" value="Genomic_DNA"/>
</dbReference>
<evidence type="ECO:0000256" key="1">
    <source>
        <dbReference type="SAM" id="MobiDB-lite"/>
    </source>
</evidence>
<accession>A0A8X6FXT9</accession>
<evidence type="ECO:0000313" key="3">
    <source>
        <dbReference type="Proteomes" id="UP000887116"/>
    </source>
</evidence>
<gene>
    <name evidence="2" type="ORF">TNCT_269201</name>
</gene>
<name>A0A8X6FXT9_TRICU</name>
<keyword evidence="3" id="KW-1185">Reference proteome</keyword>
<comment type="caution">
    <text evidence="2">The sequence shown here is derived from an EMBL/GenBank/DDBJ whole genome shotgun (WGS) entry which is preliminary data.</text>
</comment>
<feature type="compositionally biased region" description="Low complexity" evidence="1">
    <location>
        <begin position="210"/>
        <end position="219"/>
    </location>
</feature>
<sequence length="302" mass="35478">MLPRCLLMPYVITLCALVFILNIPKCICFAPIPQPFYASSLRTIPRGFAKEIILPPALTAPIYPDKTEVVVLGDPRREQHHHHYHYHKHGHSYDYPLRNDPGYKHNHNFDLLHSHNYGLNYNKITGNKQIRFNKNKFGRLNHLFAANKKSRPLANGRLRHLPKDHYYHHHERKFQDYDYNDGLEYFATNQQIHEVRTEHDIDASSQTRDSYSVSSSAQHSYEDDYENNSFHSSVDNKNRNVDSFSIDRTHNTEFDDESSNRKKTSPQESEIKNHFNNEKEVLNNLNLVPFDGLKLPFRNIIN</sequence>
<reference evidence="2" key="1">
    <citation type="submission" date="2020-07" db="EMBL/GenBank/DDBJ databases">
        <title>Multicomponent nature underlies the extraordinary mechanical properties of spider dragline silk.</title>
        <authorList>
            <person name="Kono N."/>
            <person name="Nakamura H."/>
            <person name="Mori M."/>
            <person name="Yoshida Y."/>
            <person name="Ohtoshi R."/>
            <person name="Malay A.D."/>
            <person name="Moran D.A.P."/>
            <person name="Tomita M."/>
            <person name="Numata K."/>
            <person name="Arakawa K."/>
        </authorList>
    </citation>
    <scope>NUCLEOTIDE SEQUENCE</scope>
</reference>